<keyword evidence="1" id="KW-0812">Transmembrane</keyword>
<keyword evidence="1" id="KW-0472">Membrane</keyword>
<feature type="transmembrane region" description="Helical" evidence="1">
    <location>
        <begin position="48"/>
        <end position="65"/>
    </location>
</feature>
<comment type="caution">
    <text evidence="2">The sequence shown here is derived from an EMBL/GenBank/DDBJ whole genome shotgun (WGS) entry which is preliminary data.</text>
</comment>
<dbReference type="AlphaFoldDB" id="A0AAE3KPU3"/>
<dbReference type="Proteomes" id="UP001204953">
    <property type="component" value="Unassembled WGS sequence"/>
</dbReference>
<accession>A0AAE3KPU3</accession>
<keyword evidence="3" id="KW-1185">Reference proteome</keyword>
<feature type="transmembrane region" description="Helical" evidence="1">
    <location>
        <begin position="153"/>
        <end position="171"/>
    </location>
</feature>
<feature type="transmembrane region" description="Helical" evidence="1">
    <location>
        <begin position="115"/>
        <end position="132"/>
    </location>
</feature>
<dbReference type="EMBL" id="JAMZMM010000423">
    <property type="protein sequence ID" value="MCP2731895.1"/>
    <property type="molecule type" value="Genomic_DNA"/>
</dbReference>
<reference evidence="2" key="1">
    <citation type="submission" date="2022-06" db="EMBL/GenBank/DDBJ databases">
        <title>New cyanobacteria of genus Symplocastrum in benthos of Lake Baikal.</title>
        <authorList>
            <person name="Sorokovikova E."/>
            <person name="Tikhonova I."/>
            <person name="Krasnopeev A."/>
            <person name="Evseev P."/>
            <person name="Gladkikh A."/>
            <person name="Belykh O."/>
        </authorList>
    </citation>
    <scope>NUCLEOTIDE SEQUENCE</scope>
    <source>
        <strain evidence="2">BBK-W-15</strain>
    </source>
</reference>
<evidence type="ECO:0000256" key="1">
    <source>
        <dbReference type="SAM" id="Phobius"/>
    </source>
</evidence>
<protein>
    <submittedName>
        <fullName evidence="2">Uncharacterized protein</fullName>
    </submittedName>
</protein>
<proteinExistence type="predicted"/>
<evidence type="ECO:0000313" key="3">
    <source>
        <dbReference type="Proteomes" id="UP001204953"/>
    </source>
</evidence>
<organism evidence="2 3">
    <name type="scientific">Limnofasciculus baicalensis BBK-W-15</name>
    <dbReference type="NCBI Taxonomy" id="2699891"/>
    <lineage>
        <taxon>Bacteria</taxon>
        <taxon>Bacillati</taxon>
        <taxon>Cyanobacteriota</taxon>
        <taxon>Cyanophyceae</taxon>
        <taxon>Coleofasciculales</taxon>
        <taxon>Coleofasciculaceae</taxon>
        <taxon>Limnofasciculus</taxon>
        <taxon>Limnofasciculus baicalensis</taxon>
    </lineage>
</organism>
<feature type="transmembrane region" description="Helical" evidence="1">
    <location>
        <begin position="7"/>
        <end position="28"/>
    </location>
</feature>
<dbReference type="RefSeq" id="WP_254014625.1">
    <property type="nucleotide sequence ID" value="NZ_JAMZMM010000423.1"/>
</dbReference>
<evidence type="ECO:0000313" key="2">
    <source>
        <dbReference type="EMBL" id="MCP2731895.1"/>
    </source>
</evidence>
<feature type="transmembrane region" description="Helical" evidence="1">
    <location>
        <begin position="72"/>
        <end position="95"/>
    </location>
</feature>
<sequence>MYDYHAILKRVGVVLIAVGILDIAYFFYYISQDEIYSSGWNLAPSRPFTSHGLFIVVLGILLLKGSLRMVSLITWIAAFGISNFSTDLILLPFLYPAALWVTKFRLNPVELSLSILVKIIAIALCCWLYKQLRAAPVVSASLRCGNSTSTPKLAFILGVAIAILLASLLHFTRSSAAGVHAVELARSQYGNNYQYHLTAMSRSNGNIFARLIAYNENEIKPFRVEWQE</sequence>
<name>A0AAE3KPU3_9CYAN</name>
<keyword evidence="1" id="KW-1133">Transmembrane helix</keyword>
<gene>
    <name evidence="2" type="ORF">NJ959_26030</name>
</gene>